<comment type="caution">
    <text evidence="2">The sequence shown here is derived from an EMBL/GenBank/DDBJ whole genome shotgun (WGS) entry which is preliminary data.</text>
</comment>
<feature type="region of interest" description="Disordered" evidence="1">
    <location>
        <begin position="267"/>
        <end position="303"/>
    </location>
</feature>
<accession>A0A9W9VI48</accession>
<gene>
    <name evidence="2" type="ORF">N7496_002703</name>
</gene>
<sequence>METTLSTFPTDDMDLMSPFYPSLNDINQDGMNDNMPLLSFDDIESATMYKALRNQEQELDTGLRHGNNIAEEPTTVAPLATLLSFDPSSSDSTTLSPVTTETTLGNKEPVTIFTPPTPISNSPTLQPAAIEPPAPVSVDVNQQNQQQEPRVQITPAMLDMVARHIHTEWIDLNGSRSSSTEIPDPTPITMDSHPVEHPRQVPTCHPMHYHGHRPIQYPMESSHFCPHHMFCPHMGHPLPQTYPLPSPAPRQPPVSNKRTFEFVEPEVPENFVANPNNHGRWQYDRSGNRHYLNAPKTKVPGAK</sequence>
<dbReference type="AlphaFoldDB" id="A0A9W9VI48"/>
<organism evidence="2 3">
    <name type="scientific">Penicillium cataractarum</name>
    <dbReference type="NCBI Taxonomy" id="2100454"/>
    <lineage>
        <taxon>Eukaryota</taxon>
        <taxon>Fungi</taxon>
        <taxon>Dikarya</taxon>
        <taxon>Ascomycota</taxon>
        <taxon>Pezizomycotina</taxon>
        <taxon>Eurotiomycetes</taxon>
        <taxon>Eurotiomycetidae</taxon>
        <taxon>Eurotiales</taxon>
        <taxon>Aspergillaceae</taxon>
        <taxon>Penicillium</taxon>
    </lineage>
</organism>
<evidence type="ECO:0000256" key="1">
    <source>
        <dbReference type="SAM" id="MobiDB-lite"/>
    </source>
</evidence>
<dbReference type="RefSeq" id="XP_056557846.1">
    <property type="nucleotide sequence ID" value="XM_056695634.1"/>
</dbReference>
<dbReference type="Proteomes" id="UP001147782">
    <property type="component" value="Unassembled WGS sequence"/>
</dbReference>
<name>A0A9W9VI48_9EURO</name>
<reference evidence="2" key="2">
    <citation type="journal article" date="2023" name="IMA Fungus">
        <title>Comparative genomic study of the Penicillium genus elucidates a diverse pangenome and 15 lateral gene transfer events.</title>
        <authorList>
            <person name="Petersen C."/>
            <person name="Sorensen T."/>
            <person name="Nielsen M.R."/>
            <person name="Sondergaard T.E."/>
            <person name="Sorensen J.L."/>
            <person name="Fitzpatrick D.A."/>
            <person name="Frisvad J.C."/>
            <person name="Nielsen K.L."/>
        </authorList>
    </citation>
    <scope>NUCLEOTIDE SEQUENCE</scope>
    <source>
        <strain evidence="2">IBT 29864</strain>
    </source>
</reference>
<dbReference type="OrthoDB" id="4498187at2759"/>
<reference evidence="2" key="1">
    <citation type="submission" date="2022-11" db="EMBL/GenBank/DDBJ databases">
        <authorList>
            <person name="Petersen C."/>
        </authorList>
    </citation>
    <scope>NUCLEOTIDE SEQUENCE</scope>
    <source>
        <strain evidence="2">IBT 29864</strain>
    </source>
</reference>
<feature type="compositionally biased region" description="Low complexity" evidence="1">
    <location>
        <begin position="268"/>
        <end position="277"/>
    </location>
</feature>
<proteinExistence type="predicted"/>
<keyword evidence="3" id="KW-1185">Reference proteome</keyword>
<dbReference type="GeneID" id="81434811"/>
<evidence type="ECO:0000313" key="3">
    <source>
        <dbReference type="Proteomes" id="UP001147782"/>
    </source>
</evidence>
<evidence type="ECO:0000313" key="2">
    <source>
        <dbReference type="EMBL" id="KAJ5380275.1"/>
    </source>
</evidence>
<protein>
    <submittedName>
        <fullName evidence="2">Uncharacterized protein</fullName>
    </submittedName>
</protein>
<dbReference type="EMBL" id="JAPZBS010000002">
    <property type="protein sequence ID" value="KAJ5380275.1"/>
    <property type="molecule type" value="Genomic_DNA"/>
</dbReference>